<keyword evidence="5" id="KW-1185">Reference proteome</keyword>
<reference evidence="4" key="1">
    <citation type="submission" date="2019-12" db="EMBL/GenBank/DDBJ databases">
        <authorList>
            <person name="Scholes J."/>
        </authorList>
    </citation>
    <scope>NUCLEOTIDE SEQUENCE</scope>
</reference>
<proteinExistence type="inferred from homology"/>
<dbReference type="InterPro" id="IPR011990">
    <property type="entry name" value="TPR-like_helical_dom_sf"/>
</dbReference>
<comment type="caution">
    <text evidence="4">The sequence shown here is derived from an EMBL/GenBank/DDBJ whole genome shotgun (WGS) entry which is preliminary data.</text>
</comment>
<protein>
    <submittedName>
        <fullName evidence="4">Pentatricopeptide repeat-containing protein</fullName>
    </submittedName>
</protein>
<keyword evidence="2" id="KW-0677">Repeat</keyword>
<evidence type="ECO:0000256" key="2">
    <source>
        <dbReference type="ARBA" id="ARBA00022737"/>
    </source>
</evidence>
<comment type="similarity">
    <text evidence="1">Belongs to the PPR family. P subfamily.</text>
</comment>
<dbReference type="PROSITE" id="PS51375">
    <property type="entry name" value="PPR"/>
    <property type="match status" value="1"/>
</dbReference>
<dbReference type="Proteomes" id="UP001153555">
    <property type="component" value="Unassembled WGS sequence"/>
</dbReference>
<dbReference type="AlphaFoldDB" id="A0A9N7R747"/>
<sequence length="502" mass="57313">MTIMRLISRLILPKSSPSPVPRWLSTVAAESAAQAVAAESAEDAVAAESTAEAEAAAQPKKSTRLFYQVVNKARSDLSRVPHVLNNWVNQGNEVGRPDILNITNFLRNRKHFDAALQVFNWMESRNMELTNVEKAMLINLLHKTEGITSAENYFNTLQESGKTGKTYGALLSCYCQQKLVDKAVDTFDLMKSLNFTTTLNYNNMLRLYYTTGKYENLFSLFQDMEDKNVPLDAYSYNMLINSHDALKNLDAIDSVVEKMKIKNVPDDWFTLGNLATIYFNSGLPEKAKAYLDRMEKTRARPEKNLIEACRIRIKLYSQMNDLQGVLRAWRALKLDIPKPNTMCYLFTLIGLAKVGDQEGLEKIFKEWEESKLSFDPKVPNVLLEYYLKRDMMDKANCLYANLVERKKIPNLRMLDSFAALSVRNGDVESGLKHLEMGLDKPKYWESDWFPTEETVKLFLKYFEENDDPVRAGLFAERMKGLKHVNLDALAANVKVPDVEISI</sequence>
<dbReference type="PANTHER" id="PTHR45717">
    <property type="entry name" value="OS12G0527900 PROTEIN"/>
    <property type="match status" value="1"/>
</dbReference>
<dbReference type="Pfam" id="PF13041">
    <property type="entry name" value="PPR_2"/>
    <property type="match status" value="1"/>
</dbReference>
<feature type="repeat" description="PPR" evidence="3">
    <location>
        <begin position="163"/>
        <end position="197"/>
    </location>
</feature>
<evidence type="ECO:0000256" key="3">
    <source>
        <dbReference type="PROSITE-ProRule" id="PRU00708"/>
    </source>
</evidence>
<dbReference type="GO" id="GO:0005739">
    <property type="term" value="C:mitochondrion"/>
    <property type="evidence" value="ECO:0007669"/>
    <property type="project" value="TreeGrafter"/>
</dbReference>
<dbReference type="NCBIfam" id="TIGR00756">
    <property type="entry name" value="PPR"/>
    <property type="match status" value="1"/>
</dbReference>
<organism evidence="4 5">
    <name type="scientific">Striga hermonthica</name>
    <name type="common">Purple witchweed</name>
    <name type="synonym">Buchnera hermonthica</name>
    <dbReference type="NCBI Taxonomy" id="68872"/>
    <lineage>
        <taxon>Eukaryota</taxon>
        <taxon>Viridiplantae</taxon>
        <taxon>Streptophyta</taxon>
        <taxon>Embryophyta</taxon>
        <taxon>Tracheophyta</taxon>
        <taxon>Spermatophyta</taxon>
        <taxon>Magnoliopsida</taxon>
        <taxon>eudicotyledons</taxon>
        <taxon>Gunneridae</taxon>
        <taxon>Pentapetalae</taxon>
        <taxon>asterids</taxon>
        <taxon>lamiids</taxon>
        <taxon>Lamiales</taxon>
        <taxon>Orobanchaceae</taxon>
        <taxon>Buchnereae</taxon>
        <taxon>Striga</taxon>
    </lineage>
</organism>
<evidence type="ECO:0000256" key="1">
    <source>
        <dbReference type="ARBA" id="ARBA00007626"/>
    </source>
</evidence>
<dbReference type="InterPro" id="IPR002885">
    <property type="entry name" value="PPR_rpt"/>
</dbReference>
<dbReference type="OrthoDB" id="1717827at2759"/>
<dbReference type="PANTHER" id="PTHR45717:SF5">
    <property type="entry name" value="PENTACOTRIPEPTIDE-REPEAT REGION OF PRORP DOMAIN-CONTAINING PROTEIN"/>
    <property type="match status" value="1"/>
</dbReference>
<gene>
    <name evidence="4" type="ORF">SHERM_16395</name>
</gene>
<evidence type="ECO:0000313" key="4">
    <source>
        <dbReference type="EMBL" id="CAA0816529.1"/>
    </source>
</evidence>
<dbReference type="EMBL" id="CACSLK010014277">
    <property type="protein sequence ID" value="CAA0816529.1"/>
    <property type="molecule type" value="Genomic_DNA"/>
</dbReference>
<accession>A0A9N7R747</accession>
<dbReference type="GO" id="GO:0003729">
    <property type="term" value="F:mRNA binding"/>
    <property type="evidence" value="ECO:0007669"/>
    <property type="project" value="UniProtKB-ARBA"/>
</dbReference>
<dbReference type="Gene3D" id="1.25.40.10">
    <property type="entry name" value="Tetratricopeptide repeat domain"/>
    <property type="match status" value="3"/>
</dbReference>
<evidence type="ECO:0000313" key="5">
    <source>
        <dbReference type="Proteomes" id="UP001153555"/>
    </source>
</evidence>
<name>A0A9N7R747_STRHE</name>
<dbReference type="SUPFAM" id="SSF48452">
    <property type="entry name" value="TPR-like"/>
    <property type="match status" value="1"/>
</dbReference>
<dbReference type="Pfam" id="PF01535">
    <property type="entry name" value="PPR"/>
    <property type="match status" value="2"/>
</dbReference>